<dbReference type="Proteomes" id="UP000184339">
    <property type="component" value="Unassembled WGS sequence"/>
</dbReference>
<dbReference type="GO" id="GO:0051213">
    <property type="term" value="F:dioxygenase activity"/>
    <property type="evidence" value="ECO:0007669"/>
    <property type="project" value="UniProtKB-KW"/>
</dbReference>
<dbReference type="PANTHER" id="PTHR41517">
    <property type="entry name" value="1,2-DIOXYGENASE PROTEIN-RELATED"/>
    <property type="match status" value="1"/>
</dbReference>
<dbReference type="InterPro" id="IPR011051">
    <property type="entry name" value="RmlC_Cupin_sf"/>
</dbReference>
<sequence length="147" mass="16719">MTQHSSRDFGRVPSQLQAEVPERLVHVDVMGRHGDDDADFSRDRQHAVHIVDLPSKVISMTIGGLTPGQQTRRHRHNYETLIYVLEGQGMSVIGDREVRWQRGDAFYVPVWAWHQHINLSESESASYLACENAPHLQNLGIALREEA</sequence>
<dbReference type="InterPro" id="IPR047183">
    <property type="entry name" value="GDO-like"/>
</dbReference>
<evidence type="ECO:0000256" key="1">
    <source>
        <dbReference type="ARBA" id="ARBA00022964"/>
    </source>
</evidence>
<evidence type="ECO:0000256" key="2">
    <source>
        <dbReference type="ARBA" id="ARBA00023002"/>
    </source>
</evidence>
<accession>A0A1M7KYA6</accession>
<dbReference type="SUPFAM" id="SSF51182">
    <property type="entry name" value="RmlC-like cupins"/>
    <property type="match status" value="1"/>
</dbReference>
<dbReference type="AlphaFoldDB" id="A0A1M7KYA6"/>
<dbReference type="PANTHER" id="PTHR41517:SF1">
    <property type="entry name" value="CUPIN"/>
    <property type="match status" value="1"/>
</dbReference>
<keyword evidence="2" id="KW-0560">Oxidoreductase</keyword>
<dbReference type="EMBL" id="FRCX01000002">
    <property type="protein sequence ID" value="SHM70050.1"/>
    <property type="molecule type" value="Genomic_DNA"/>
</dbReference>
<proteinExistence type="predicted"/>
<feature type="domain" description="Cupin type-2" evidence="3">
    <location>
        <begin position="65"/>
        <end position="128"/>
    </location>
</feature>
<evidence type="ECO:0000259" key="3">
    <source>
        <dbReference type="Pfam" id="PF07883"/>
    </source>
</evidence>
<gene>
    <name evidence="4" type="ORF">SAMN05192549_102265</name>
</gene>
<dbReference type="Gene3D" id="2.60.120.10">
    <property type="entry name" value="Jelly Rolls"/>
    <property type="match status" value="1"/>
</dbReference>
<evidence type="ECO:0000313" key="4">
    <source>
        <dbReference type="EMBL" id="SHM70050.1"/>
    </source>
</evidence>
<dbReference type="Pfam" id="PF07883">
    <property type="entry name" value="Cupin_2"/>
    <property type="match status" value="1"/>
</dbReference>
<organism evidence="4 5">
    <name type="scientific">Duganella sacchari</name>
    <dbReference type="NCBI Taxonomy" id="551987"/>
    <lineage>
        <taxon>Bacteria</taxon>
        <taxon>Pseudomonadati</taxon>
        <taxon>Pseudomonadota</taxon>
        <taxon>Betaproteobacteria</taxon>
        <taxon>Burkholderiales</taxon>
        <taxon>Oxalobacteraceae</taxon>
        <taxon>Telluria group</taxon>
        <taxon>Duganella</taxon>
    </lineage>
</organism>
<dbReference type="InterPro" id="IPR014710">
    <property type="entry name" value="RmlC-like_jellyroll"/>
</dbReference>
<dbReference type="OrthoDB" id="285029at2"/>
<dbReference type="RefSeq" id="WP_072782029.1">
    <property type="nucleotide sequence ID" value="NZ_FRCX01000002.1"/>
</dbReference>
<dbReference type="InterPro" id="IPR013096">
    <property type="entry name" value="Cupin_2"/>
</dbReference>
<keyword evidence="5" id="KW-1185">Reference proteome</keyword>
<dbReference type="STRING" id="551987.SAMN05192549_102265"/>
<keyword evidence="1" id="KW-0223">Dioxygenase</keyword>
<protein>
    <submittedName>
        <fullName evidence="4">Cupin domain-containing protein</fullName>
    </submittedName>
</protein>
<evidence type="ECO:0000313" key="5">
    <source>
        <dbReference type="Proteomes" id="UP000184339"/>
    </source>
</evidence>
<reference evidence="5" key="1">
    <citation type="submission" date="2016-11" db="EMBL/GenBank/DDBJ databases">
        <authorList>
            <person name="Varghese N."/>
            <person name="Submissions S."/>
        </authorList>
    </citation>
    <scope>NUCLEOTIDE SEQUENCE [LARGE SCALE GENOMIC DNA]</scope>
    <source>
        <strain evidence="5">Sac-22</strain>
    </source>
</reference>
<name>A0A1M7KYA6_9BURK</name>